<evidence type="ECO:0000313" key="3">
    <source>
        <dbReference type="Proteomes" id="UP001228049"/>
    </source>
</evidence>
<name>A0AAD9FBT2_DISEL</name>
<sequence length="109" mass="12738">MSIEINHMPIFLFLFIYFVKGSSRSRRRLLTPEEFDGDIASIGTTSSTQKKKRRRETESDSDDPKTDAPKIMKRRWSDQERRAVQRRMGKYIALKRVPAKTDCLLCIGK</sequence>
<evidence type="ECO:0000256" key="1">
    <source>
        <dbReference type="SAM" id="MobiDB-lite"/>
    </source>
</evidence>
<organism evidence="2 3">
    <name type="scientific">Dissostichus eleginoides</name>
    <name type="common">Patagonian toothfish</name>
    <name type="synonym">Dissostichus amissus</name>
    <dbReference type="NCBI Taxonomy" id="100907"/>
    <lineage>
        <taxon>Eukaryota</taxon>
        <taxon>Metazoa</taxon>
        <taxon>Chordata</taxon>
        <taxon>Craniata</taxon>
        <taxon>Vertebrata</taxon>
        <taxon>Euteleostomi</taxon>
        <taxon>Actinopterygii</taxon>
        <taxon>Neopterygii</taxon>
        <taxon>Teleostei</taxon>
        <taxon>Neoteleostei</taxon>
        <taxon>Acanthomorphata</taxon>
        <taxon>Eupercaria</taxon>
        <taxon>Perciformes</taxon>
        <taxon>Notothenioidei</taxon>
        <taxon>Nototheniidae</taxon>
        <taxon>Dissostichus</taxon>
    </lineage>
</organism>
<accession>A0AAD9FBT2</accession>
<reference evidence="2" key="1">
    <citation type="submission" date="2023-04" db="EMBL/GenBank/DDBJ databases">
        <title>Chromosome-level genome of Chaenocephalus aceratus.</title>
        <authorList>
            <person name="Park H."/>
        </authorList>
    </citation>
    <scope>NUCLEOTIDE SEQUENCE</scope>
    <source>
        <strain evidence="2">DE</strain>
        <tissue evidence="2">Muscle</tissue>
    </source>
</reference>
<gene>
    <name evidence="2" type="ORF">KUDE01_021462</name>
</gene>
<feature type="region of interest" description="Disordered" evidence="1">
    <location>
        <begin position="38"/>
        <end position="79"/>
    </location>
</feature>
<protein>
    <submittedName>
        <fullName evidence="2">Pheromone-binding protein Gp-9</fullName>
    </submittedName>
</protein>
<feature type="compositionally biased region" description="Basic and acidic residues" evidence="1">
    <location>
        <begin position="55"/>
        <end position="79"/>
    </location>
</feature>
<keyword evidence="3" id="KW-1185">Reference proteome</keyword>
<dbReference type="EMBL" id="JASDAP010000010">
    <property type="protein sequence ID" value="KAK1896014.1"/>
    <property type="molecule type" value="Genomic_DNA"/>
</dbReference>
<dbReference type="Proteomes" id="UP001228049">
    <property type="component" value="Unassembled WGS sequence"/>
</dbReference>
<evidence type="ECO:0000313" key="2">
    <source>
        <dbReference type="EMBL" id="KAK1896014.1"/>
    </source>
</evidence>
<proteinExistence type="predicted"/>
<comment type="caution">
    <text evidence="2">The sequence shown here is derived from an EMBL/GenBank/DDBJ whole genome shotgun (WGS) entry which is preliminary data.</text>
</comment>
<dbReference type="AlphaFoldDB" id="A0AAD9FBT2"/>